<dbReference type="InterPro" id="IPR040045">
    <property type="entry name" value="DYNC2LI1"/>
</dbReference>
<dbReference type="PANTHER" id="PTHR13236">
    <property type="entry name" value="DYNEIN 2 LIGHT INTERMEDIATE CHAIN, ISOFORM 2"/>
    <property type="match status" value="1"/>
</dbReference>
<comment type="similarity">
    <text evidence="4">Belongs to the dynein light intermediate chain family.</text>
</comment>
<proteinExistence type="inferred from homology"/>
<evidence type="ECO:0000256" key="10">
    <source>
        <dbReference type="ARBA" id="ARBA00023017"/>
    </source>
</evidence>
<evidence type="ECO:0000256" key="8">
    <source>
        <dbReference type="ARBA" id="ARBA00022701"/>
    </source>
</evidence>
<keyword evidence="8" id="KW-0493">Microtubule</keyword>
<dbReference type="EMBL" id="JXLN01004552">
    <property type="protein sequence ID" value="KPM03311.1"/>
    <property type="molecule type" value="Genomic_DNA"/>
</dbReference>
<keyword evidence="13" id="KW-0206">Cytoskeleton</keyword>
<dbReference type="GO" id="GO:0045504">
    <property type="term" value="F:dynein heavy chain binding"/>
    <property type="evidence" value="ECO:0007669"/>
    <property type="project" value="TreeGrafter"/>
</dbReference>
<reference evidence="15 16" key="1">
    <citation type="journal article" date="2015" name="Parasit. Vectors">
        <title>Draft genome of the scabies mite.</title>
        <authorList>
            <person name="Rider S.D.Jr."/>
            <person name="Morgan M.S."/>
            <person name="Arlian L.G."/>
        </authorList>
    </citation>
    <scope>NUCLEOTIDE SEQUENCE [LARGE SCALE GENOMIC DNA]</scope>
    <source>
        <strain evidence="15">Arlian Lab</strain>
    </source>
</reference>
<protein>
    <recommendedName>
        <fullName evidence="5">Cytoplasmic dynein 2 light intermediate chain 1</fullName>
    </recommendedName>
</protein>
<organism evidence="15 16">
    <name type="scientific">Sarcoptes scabiei</name>
    <name type="common">Itch mite</name>
    <name type="synonym">Acarus scabiei</name>
    <dbReference type="NCBI Taxonomy" id="52283"/>
    <lineage>
        <taxon>Eukaryota</taxon>
        <taxon>Metazoa</taxon>
        <taxon>Ecdysozoa</taxon>
        <taxon>Arthropoda</taxon>
        <taxon>Chelicerata</taxon>
        <taxon>Arachnida</taxon>
        <taxon>Acari</taxon>
        <taxon>Acariformes</taxon>
        <taxon>Sarcoptiformes</taxon>
        <taxon>Astigmata</taxon>
        <taxon>Psoroptidia</taxon>
        <taxon>Sarcoptoidea</taxon>
        <taxon>Sarcoptidae</taxon>
        <taxon>Sarcoptinae</taxon>
        <taxon>Sarcoptes</taxon>
    </lineage>
</organism>
<evidence type="ECO:0000256" key="7">
    <source>
        <dbReference type="ARBA" id="ARBA00022490"/>
    </source>
</evidence>
<keyword evidence="11" id="KW-0969">Cilium</keyword>
<dbReference type="GO" id="GO:0035735">
    <property type="term" value="P:intraciliary transport involved in cilium assembly"/>
    <property type="evidence" value="ECO:0007669"/>
    <property type="project" value="InterPro"/>
</dbReference>
<dbReference type="Proteomes" id="UP000616769">
    <property type="component" value="Unassembled WGS sequence"/>
</dbReference>
<sequence>MESDSKKHPFDVLKQCHKYHRKLELQGESYNRGYSSLVFVGSHFGGKTSIINRFIDKSDHQKQSNYEETIALDYRFAKSSDKICNIWELGNELLFFDLISFAINHNTVRNSSAILVLDLTRPNELAILAETCLDRLQQHLESITKNDTELQEELQRLTNKRSVWHNSDEIKEANRAKSSSTLLLIPLTIIGTKYDEFQNMDPEVKKQITKYLRCISYTRGGQLFFYSNKSETLTKRINSVLNALAFESLSFDTKDRSKPSVSTNISKPIMIPFGYDNPNRIGLNENNGKELDETKQQFHRMFPQIDPERLYRSTLHNDPRFDSNFAEAELDKILEFKYMLMNSS</sequence>
<evidence type="ECO:0000256" key="12">
    <source>
        <dbReference type="ARBA" id="ARBA00023175"/>
    </source>
</evidence>
<evidence type="ECO:0000256" key="11">
    <source>
        <dbReference type="ARBA" id="ARBA00023069"/>
    </source>
</evidence>
<evidence type="ECO:0000313" key="15">
    <source>
        <dbReference type="EMBL" id="KPM03311.1"/>
    </source>
</evidence>
<gene>
    <name evidence="15" type="ORF">QR98_0017410</name>
</gene>
<dbReference type="SUPFAM" id="SSF52540">
    <property type="entry name" value="P-loop containing nucleoside triphosphate hydrolases"/>
    <property type="match status" value="1"/>
</dbReference>
<evidence type="ECO:0000313" key="16">
    <source>
        <dbReference type="Proteomes" id="UP000616769"/>
    </source>
</evidence>
<keyword evidence="6" id="KW-0217">Developmental protein</keyword>
<keyword evidence="10" id="KW-0243">Dynein</keyword>
<dbReference type="GO" id="GO:0035721">
    <property type="term" value="P:intraciliary retrograde transport"/>
    <property type="evidence" value="ECO:0007669"/>
    <property type="project" value="InterPro"/>
</dbReference>
<dbReference type="InterPro" id="IPR027417">
    <property type="entry name" value="P-loop_NTPase"/>
</dbReference>
<evidence type="ECO:0000256" key="2">
    <source>
        <dbReference type="ARBA" id="ARBA00004300"/>
    </source>
</evidence>
<keyword evidence="7" id="KW-0963">Cytoplasm</keyword>
<keyword evidence="9" id="KW-0970">Cilium biogenesis/degradation</keyword>
<comment type="caution">
    <text evidence="15">The sequence shown here is derived from an EMBL/GenBank/DDBJ whole genome shotgun (WGS) entry which is preliminary data.</text>
</comment>
<name>A0A131ZXA3_SARSC</name>
<evidence type="ECO:0000256" key="13">
    <source>
        <dbReference type="ARBA" id="ARBA00023212"/>
    </source>
</evidence>
<evidence type="ECO:0000256" key="5">
    <source>
        <dbReference type="ARBA" id="ARBA00018863"/>
    </source>
</evidence>
<dbReference type="GO" id="GO:0005813">
    <property type="term" value="C:centrosome"/>
    <property type="evidence" value="ECO:0007669"/>
    <property type="project" value="UniProtKB-SubCell"/>
</dbReference>
<evidence type="ECO:0000256" key="6">
    <source>
        <dbReference type="ARBA" id="ARBA00022473"/>
    </source>
</evidence>
<evidence type="ECO:0000256" key="1">
    <source>
        <dbReference type="ARBA" id="ARBA00004120"/>
    </source>
</evidence>
<dbReference type="VEuPathDB" id="VectorBase:SSCA009141"/>
<dbReference type="Pfam" id="PF05783">
    <property type="entry name" value="DLIC"/>
    <property type="match status" value="1"/>
</dbReference>
<dbReference type="GO" id="GO:0005930">
    <property type="term" value="C:axoneme"/>
    <property type="evidence" value="ECO:0007669"/>
    <property type="project" value="UniProtKB-SubCell"/>
</dbReference>
<dbReference type="GO" id="GO:0005868">
    <property type="term" value="C:cytoplasmic dynein complex"/>
    <property type="evidence" value="ECO:0007669"/>
    <property type="project" value="InterPro"/>
</dbReference>
<evidence type="ECO:0000256" key="9">
    <source>
        <dbReference type="ARBA" id="ARBA00022794"/>
    </source>
</evidence>
<dbReference type="PANTHER" id="PTHR13236:SF0">
    <property type="entry name" value="CYTOPLASMIC DYNEIN 2 LIGHT INTERMEDIATE CHAIN 1"/>
    <property type="match status" value="1"/>
</dbReference>
<dbReference type="GO" id="GO:0036064">
    <property type="term" value="C:ciliary basal body"/>
    <property type="evidence" value="ECO:0007669"/>
    <property type="project" value="TreeGrafter"/>
</dbReference>
<keyword evidence="12" id="KW-0505">Motor protein</keyword>
<evidence type="ECO:0000256" key="4">
    <source>
        <dbReference type="ARBA" id="ARBA00006831"/>
    </source>
</evidence>
<keyword evidence="14" id="KW-0966">Cell projection</keyword>
<dbReference type="AlphaFoldDB" id="A0A131ZXA3"/>
<accession>A0A131ZXA3</accession>
<comment type="subcellular location">
    <subcellularLocation>
        <location evidence="3">Cytoplasm</location>
        <location evidence="3">Cytoskeleton</location>
        <location evidence="3">Cilium axoneme</location>
    </subcellularLocation>
    <subcellularLocation>
        <location evidence="1">Cytoplasm</location>
        <location evidence="1">Cytoskeleton</location>
        <location evidence="1">Cilium basal body</location>
    </subcellularLocation>
    <subcellularLocation>
        <location evidence="2">Cytoplasm</location>
        <location evidence="2">Cytoskeleton</location>
        <location evidence="2">Microtubule organizing center</location>
        <location evidence="2">Centrosome</location>
    </subcellularLocation>
</comment>
<dbReference type="Gene3D" id="3.40.50.300">
    <property type="entry name" value="P-loop containing nucleotide triphosphate hydrolases"/>
    <property type="match status" value="1"/>
</dbReference>
<evidence type="ECO:0000256" key="3">
    <source>
        <dbReference type="ARBA" id="ARBA00004430"/>
    </source>
</evidence>
<dbReference type="OrthoDB" id="10263060at2759"/>
<dbReference type="GO" id="GO:0005874">
    <property type="term" value="C:microtubule"/>
    <property type="evidence" value="ECO:0007669"/>
    <property type="project" value="UniProtKB-KW"/>
</dbReference>
<dbReference type="InterPro" id="IPR022780">
    <property type="entry name" value="Dynein_light_int_chain"/>
</dbReference>
<evidence type="ECO:0000256" key="14">
    <source>
        <dbReference type="ARBA" id="ARBA00023273"/>
    </source>
</evidence>